<dbReference type="InterPro" id="IPR050482">
    <property type="entry name" value="Sensor_HK_TwoCompSys"/>
</dbReference>
<keyword evidence="10 14" id="KW-0067">ATP-binding</keyword>
<dbReference type="GO" id="GO:0005886">
    <property type="term" value="C:plasma membrane"/>
    <property type="evidence" value="ECO:0007669"/>
    <property type="project" value="UniProtKB-SubCell"/>
</dbReference>
<dbReference type="SMART" id="SM00387">
    <property type="entry name" value="HATPase_c"/>
    <property type="match status" value="1"/>
</dbReference>
<dbReference type="InterPro" id="IPR003660">
    <property type="entry name" value="HAMP_dom"/>
</dbReference>
<sequence length="627" mass="70026">MNASIQQKARRSTAMLLSISLGGVAVAALVATAVAMMVADTLRGDAYAINLAGSMRMQSYRMLTARLNNESPAELNHRINAYQEKLDDPLLERMAAFNSDALLHQQLTLLESDWRDQLRPALEDPAYNSADLVPIVEGYVTRIDQAVQMLQQQSENKVNTLRNVQTFSLLILFSLSALLLLAVNFKWVAPLKEFMAAVKRLQNGDFSTRIQYSNNDELGLLGETINQMADQLAALYNQLEQRVKDKTLQLQRSNESLGLLYENSRLLFANPDELYNNLPAVLKELQRVTQLGTISLCLRQKATGPSYKLLTSGNTARPSFCRMPHCDECRKEPDKTIFAPHLKEVVMFPVISGDVHVGDISVELHHDQNISPWQNNLLNAMAEVIATTQSLSKLSHQHSRLALMEERAAIARELHDSLAQSLSYQKMQASRLRKLLEKSASDEELFDAIAQSQAGLNESYKQLRELISTFRISVSEPGFEDAVSKAVTEITQQQNLPIELDYGIGHCPLSANEETHCLHIIREALNNVAKHAQAKRARVQLKQLPSGYIQLQVEDDGIGIAENPHKQNHFGLSILAERSSHLHGNLVITRPEQGGTLIDVTFEPKFLNNTRMKPNDVTEVSLDRVGG</sequence>
<keyword evidence="7 16" id="KW-0812">Transmembrane</keyword>
<comment type="subcellular location">
    <subcellularLocation>
        <location evidence="2">Cell inner membrane</location>
        <topology evidence="2">Multi-pass membrane protein</topology>
    </subcellularLocation>
</comment>
<dbReference type="Pfam" id="PF07730">
    <property type="entry name" value="HisKA_3"/>
    <property type="match status" value="1"/>
</dbReference>
<dbReference type="InterPro" id="IPR005467">
    <property type="entry name" value="His_kinase_dom"/>
</dbReference>
<dbReference type="InterPro" id="IPR016380">
    <property type="entry name" value="Sig_transdc_His_kin_NarX/NarQ"/>
</dbReference>
<keyword evidence="20" id="KW-1185">Reference proteome</keyword>
<evidence type="ECO:0000256" key="11">
    <source>
        <dbReference type="ARBA" id="ARBA00022989"/>
    </source>
</evidence>
<evidence type="ECO:0000256" key="13">
    <source>
        <dbReference type="ARBA" id="ARBA00023136"/>
    </source>
</evidence>
<evidence type="ECO:0000256" key="3">
    <source>
        <dbReference type="ARBA" id="ARBA00022475"/>
    </source>
</evidence>
<evidence type="ECO:0000256" key="10">
    <source>
        <dbReference type="ARBA" id="ARBA00022840"/>
    </source>
</evidence>
<dbReference type="InterPro" id="IPR042295">
    <property type="entry name" value="NarX-like_N_sf"/>
</dbReference>
<evidence type="ECO:0000256" key="9">
    <source>
        <dbReference type="ARBA" id="ARBA00022777"/>
    </source>
</evidence>
<keyword evidence="13 14" id="KW-0472">Membrane</keyword>
<evidence type="ECO:0000256" key="6">
    <source>
        <dbReference type="ARBA" id="ARBA00022679"/>
    </source>
</evidence>
<dbReference type="CDD" id="cd06225">
    <property type="entry name" value="HAMP"/>
    <property type="match status" value="1"/>
</dbReference>
<evidence type="ECO:0000256" key="8">
    <source>
        <dbReference type="ARBA" id="ARBA00022741"/>
    </source>
</evidence>
<evidence type="ECO:0000256" key="5">
    <source>
        <dbReference type="ARBA" id="ARBA00022553"/>
    </source>
</evidence>
<dbReference type="SUPFAM" id="SSF55874">
    <property type="entry name" value="ATPase domain of HSP90 chaperone/DNA topoisomerase II/histidine kinase"/>
    <property type="match status" value="1"/>
</dbReference>
<feature type="domain" description="HAMP" evidence="18">
    <location>
        <begin position="188"/>
        <end position="237"/>
    </location>
</feature>
<evidence type="ECO:0000256" key="14">
    <source>
        <dbReference type="PIRNR" id="PIRNR003167"/>
    </source>
</evidence>
<keyword evidence="15" id="KW-0175">Coiled coil</keyword>
<dbReference type="InterPro" id="IPR036890">
    <property type="entry name" value="HATPase_C_sf"/>
</dbReference>
<keyword evidence="3 14" id="KW-1003">Cell membrane</keyword>
<dbReference type="Gene3D" id="1.20.5.1930">
    <property type="match status" value="1"/>
</dbReference>
<dbReference type="PROSITE" id="PS50109">
    <property type="entry name" value="HIS_KIN"/>
    <property type="match status" value="1"/>
</dbReference>
<dbReference type="Pfam" id="PF00672">
    <property type="entry name" value="HAMP"/>
    <property type="match status" value="1"/>
</dbReference>
<dbReference type="EC" id="2.7.13.3" evidence="14"/>
<dbReference type="Pfam" id="PF13675">
    <property type="entry name" value="PilJ"/>
    <property type="match status" value="1"/>
</dbReference>
<keyword evidence="4 14" id="KW-0997">Cell inner membrane</keyword>
<dbReference type="EMBL" id="CP022684">
    <property type="protein sequence ID" value="AUM12659.1"/>
    <property type="molecule type" value="Genomic_DNA"/>
</dbReference>
<dbReference type="PIRSF" id="PIRSF003167">
    <property type="entry name" value="STHK_NarX/NarQ"/>
    <property type="match status" value="1"/>
</dbReference>
<evidence type="ECO:0000256" key="12">
    <source>
        <dbReference type="ARBA" id="ARBA00023012"/>
    </source>
</evidence>
<dbReference type="InterPro" id="IPR003594">
    <property type="entry name" value="HATPase_dom"/>
</dbReference>
<keyword evidence="6 14" id="KW-0808">Transferase</keyword>
<keyword evidence="12 14" id="KW-0902">Two-component regulatory system</keyword>
<evidence type="ECO:0000313" key="20">
    <source>
        <dbReference type="Proteomes" id="UP000235116"/>
    </source>
</evidence>
<evidence type="ECO:0000259" key="18">
    <source>
        <dbReference type="PROSITE" id="PS50885"/>
    </source>
</evidence>
<dbReference type="GO" id="GO:0005524">
    <property type="term" value="F:ATP binding"/>
    <property type="evidence" value="ECO:0007669"/>
    <property type="project" value="UniProtKB-UniRule"/>
</dbReference>
<dbReference type="Pfam" id="PF02518">
    <property type="entry name" value="HATPase_c"/>
    <property type="match status" value="1"/>
</dbReference>
<dbReference type="PANTHER" id="PTHR24421:SF10">
    <property type="entry name" value="NITRATE_NITRITE SENSOR PROTEIN NARQ"/>
    <property type="match status" value="1"/>
</dbReference>
<dbReference type="PANTHER" id="PTHR24421">
    <property type="entry name" value="NITRATE/NITRITE SENSOR PROTEIN NARX-RELATED"/>
    <property type="match status" value="1"/>
</dbReference>
<evidence type="ECO:0000256" key="7">
    <source>
        <dbReference type="ARBA" id="ARBA00022692"/>
    </source>
</evidence>
<dbReference type="Gene3D" id="1.10.8.500">
    <property type="entry name" value="HAMP domain in histidine kinase"/>
    <property type="match status" value="1"/>
</dbReference>
<feature type="domain" description="Histidine kinase" evidence="17">
    <location>
        <begin position="409"/>
        <end position="606"/>
    </location>
</feature>
<dbReference type="InterPro" id="IPR029095">
    <property type="entry name" value="NarX-like_N"/>
</dbReference>
<feature type="transmembrane region" description="Helical" evidence="16">
    <location>
        <begin position="167"/>
        <end position="185"/>
    </location>
</feature>
<evidence type="ECO:0000256" key="4">
    <source>
        <dbReference type="ARBA" id="ARBA00022519"/>
    </source>
</evidence>
<keyword evidence="11 16" id="KW-1133">Transmembrane helix</keyword>
<dbReference type="RefSeq" id="WP_101894044.1">
    <property type="nucleotide sequence ID" value="NZ_CP022684.1"/>
</dbReference>
<organism evidence="19 20">
    <name type="scientific">Ketobacter alkanivorans</name>
    <dbReference type="NCBI Taxonomy" id="1917421"/>
    <lineage>
        <taxon>Bacteria</taxon>
        <taxon>Pseudomonadati</taxon>
        <taxon>Pseudomonadota</taxon>
        <taxon>Gammaproteobacteria</taxon>
        <taxon>Pseudomonadales</taxon>
        <taxon>Ketobacteraceae</taxon>
        <taxon>Ketobacter</taxon>
    </lineage>
</organism>
<evidence type="ECO:0000256" key="1">
    <source>
        <dbReference type="ARBA" id="ARBA00000085"/>
    </source>
</evidence>
<proteinExistence type="predicted"/>
<name>A0A2K9LJX1_9GAMM</name>
<reference evidence="20" key="1">
    <citation type="submission" date="2017-08" db="EMBL/GenBank/DDBJ databases">
        <title>Direct submision.</title>
        <authorList>
            <person name="Kim S.-J."/>
            <person name="Rhee S.-K."/>
        </authorList>
    </citation>
    <scope>NUCLEOTIDE SEQUENCE [LARGE SCALE GENOMIC DNA]</scope>
    <source>
        <strain evidence="20">GI5</strain>
    </source>
</reference>
<dbReference type="SMART" id="SM00304">
    <property type="entry name" value="HAMP"/>
    <property type="match status" value="1"/>
</dbReference>
<dbReference type="KEGG" id="kak:Kalk_09640"/>
<dbReference type="SUPFAM" id="SSF158472">
    <property type="entry name" value="HAMP domain-like"/>
    <property type="match status" value="1"/>
</dbReference>
<accession>A0A2K9LJX1</accession>
<feature type="transmembrane region" description="Helical" evidence="16">
    <location>
        <begin position="12"/>
        <end position="38"/>
    </location>
</feature>
<evidence type="ECO:0000313" key="19">
    <source>
        <dbReference type="EMBL" id="AUM12659.1"/>
    </source>
</evidence>
<keyword evidence="8 14" id="KW-0547">Nucleotide-binding</keyword>
<dbReference type="Gene3D" id="3.30.565.10">
    <property type="entry name" value="Histidine kinase-like ATPase, C-terminal domain"/>
    <property type="match status" value="1"/>
</dbReference>
<dbReference type="PROSITE" id="PS50885">
    <property type="entry name" value="HAMP"/>
    <property type="match status" value="1"/>
</dbReference>
<dbReference type="CDD" id="cd16917">
    <property type="entry name" value="HATPase_UhpB-NarQ-NarX-like"/>
    <property type="match status" value="1"/>
</dbReference>
<evidence type="ECO:0000256" key="15">
    <source>
        <dbReference type="SAM" id="Coils"/>
    </source>
</evidence>
<dbReference type="Proteomes" id="UP000235116">
    <property type="component" value="Chromosome"/>
</dbReference>
<evidence type="ECO:0000256" key="2">
    <source>
        <dbReference type="ARBA" id="ARBA00004429"/>
    </source>
</evidence>
<dbReference type="CDD" id="cd19408">
    <property type="entry name" value="NarX_NarQ_sensor"/>
    <property type="match status" value="1"/>
</dbReference>
<keyword evidence="5" id="KW-0597">Phosphoprotein</keyword>
<dbReference type="SUPFAM" id="SSF58104">
    <property type="entry name" value="Methyl-accepting chemotaxis protein (MCP) signaling domain"/>
    <property type="match status" value="1"/>
</dbReference>
<evidence type="ECO:0000256" key="16">
    <source>
        <dbReference type="SAM" id="Phobius"/>
    </source>
</evidence>
<dbReference type="GO" id="GO:0046983">
    <property type="term" value="F:protein dimerization activity"/>
    <property type="evidence" value="ECO:0007669"/>
    <property type="project" value="UniProtKB-UniRule"/>
</dbReference>
<dbReference type="GO" id="GO:0000155">
    <property type="term" value="F:phosphorelay sensor kinase activity"/>
    <property type="evidence" value="ECO:0007669"/>
    <property type="project" value="UniProtKB-UniRule"/>
</dbReference>
<comment type="catalytic activity">
    <reaction evidence="1 14">
        <text>ATP + protein L-histidine = ADP + protein N-phospho-L-histidine.</text>
        <dbReference type="EC" id="2.7.13.3"/>
    </reaction>
</comment>
<dbReference type="Gene3D" id="1.20.120.960">
    <property type="entry name" value="Histidine kinase NarX, sensor domain"/>
    <property type="match status" value="1"/>
</dbReference>
<gene>
    <name evidence="19" type="ORF">Kalk_09640</name>
</gene>
<dbReference type="InterPro" id="IPR011712">
    <property type="entry name" value="Sig_transdc_His_kin_sub3_dim/P"/>
</dbReference>
<evidence type="ECO:0000259" key="17">
    <source>
        <dbReference type="PROSITE" id="PS50109"/>
    </source>
</evidence>
<dbReference type="AlphaFoldDB" id="A0A2K9LJX1"/>
<feature type="coiled-coil region" evidence="15">
    <location>
        <begin position="229"/>
        <end position="256"/>
    </location>
</feature>
<protein>
    <recommendedName>
        <fullName evidence="14">Sensor protein</fullName>
        <ecNumber evidence="14">2.7.13.3</ecNumber>
    </recommendedName>
</protein>
<keyword evidence="9 14" id="KW-0418">Kinase</keyword>
<dbReference type="OrthoDB" id="9811306at2"/>